<accession>A0A9W8JU03</accession>
<keyword evidence="2" id="KW-1185">Reference proteome</keyword>
<evidence type="ECO:0000313" key="2">
    <source>
        <dbReference type="Proteomes" id="UP001148786"/>
    </source>
</evidence>
<evidence type="ECO:0000313" key="1">
    <source>
        <dbReference type="EMBL" id="KAJ3502362.1"/>
    </source>
</evidence>
<reference evidence="1" key="1">
    <citation type="submission" date="2022-07" db="EMBL/GenBank/DDBJ databases">
        <title>Genome Sequence of Agrocybe chaxingu.</title>
        <authorList>
            <person name="Buettner E."/>
        </authorList>
    </citation>
    <scope>NUCLEOTIDE SEQUENCE</scope>
    <source>
        <strain evidence="1">MP-N11</strain>
    </source>
</reference>
<protein>
    <recommendedName>
        <fullName evidence="3">Fungal-type protein kinase domain-containing protein</fullName>
    </recommendedName>
</protein>
<dbReference type="Proteomes" id="UP001148786">
    <property type="component" value="Unassembled WGS sequence"/>
</dbReference>
<dbReference type="EMBL" id="JANKHO010001292">
    <property type="protein sequence ID" value="KAJ3502362.1"/>
    <property type="molecule type" value="Genomic_DNA"/>
</dbReference>
<gene>
    <name evidence="1" type="ORF">NLJ89_g8923</name>
</gene>
<proteinExistence type="predicted"/>
<dbReference type="OrthoDB" id="5569250at2759"/>
<comment type="caution">
    <text evidence="1">The sequence shown here is derived from an EMBL/GenBank/DDBJ whole genome shotgun (WGS) entry which is preliminary data.</text>
</comment>
<dbReference type="AlphaFoldDB" id="A0A9W8JU03"/>
<sequence length="267" mass="29916">MKSPNTVRAVVERKFDLKEMSIVGKAHSGRALVLETLDVLQHLETSVTGLQFVKAWAQIVRCHRGYGVLGNFDLSPTPSSTSFPSAFAEGTGTIQLFNAARVGYVPFVALELLKADYWKGKIPRRYQHELEALIWILLFVMLSYDDKALGIDHAGTHSWVTSDYSKCRKEKGDFLSRGEFAVQDSFAHQKALGLALIIWVHAEASSRSQAAYMQRIRWLSLLSRSEGTQGLTATKKDHIEEDKDMWKTFTGVIPVPRRKISQVFGSG</sequence>
<name>A0A9W8JU03_9AGAR</name>
<evidence type="ECO:0008006" key="3">
    <source>
        <dbReference type="Google" id="ProtNLM"/>
    </source>
</evidence>
<organism evidence="1 2">
    <name type="scientific">Agrocybe chaxingu</name>
    <dbReference type="NCBI Taxonomy" id="84603"/>
    <lineage>
        <taxon>Eukaryota</taxon>
        <taxon>Fungi</taxon>
        <taxon>Dikarya</taxon>
        <taxon>Basidiomycota</taxon>
        <taxon>Agaricomycotina</taxon>
        <taxon>Agaricomycetes</taxon>
        <taxon>Agaricomycetidae</taxon>
        <taxon>Agaricales</taxon>
        <taxon>Agaricineae</taxon>
        <taxon>Strophariaceae</taxon>
        <taxon>Agrocybe</taxon>
    </lineage>
</organism>